<feature type="non-terminal residue" evidence="8">
    <location>
        <position position="1"/>
    </location>
</feature>
<keyword evidence="3" id="KW-0732">Signal</keyword>
<evidence type="ECO:0000256" key="5">
    <source>
        <dbReference type="SAM" id="MobiDB-lite"/>
    </source>
</evidence>
<evidence type="ECO:0000256" key="2">
    <source>
        <dbReference type="ARBA" id="ARBA00022525"/>
    </source>
</evidence>
<keyword evidence="6" id="KW-0812">Transmembrane</keyword>
<dbReference type="Pfam" id="PF00746">
    <property type="entry name" value="Gram_pos_anchor"/>
    <property type="match status" value="1"/>
</dbReference>
<feature type="domain" description="Gram-positive cocci surface proteins LPxTG" evidence="7">
    <location>
        <begin position="11"/>
        <end position="47"/>
    </location>
</feature>
<protein>
    <recommendedName>
        <fullName evidence="7">Gram-positive cocci surface proteins LPxTG domain-containing protein</fullName>
    </recommendedName>
</protein>
<feature type="transmembrane region" description="Helical" evidence="6">
    <location>
        <begin position="20"/>
        <end position="38"/>
    </location>
</feature>
<keyword evidence="2" id="KW-0964">Secreted</keyword>
<dbReference type="InterPro" id="IPR019931">
    <property type="entry name" value="LPXTG_anchor"/>
</dbReference>
<dbReference type="Proteomes" id="UP000253215">
    <property type="component" value="Unassembled WGS sequence"/>
</dbReference>
<keyword evidence="6" id="KW-1133">Transmembrane helix</keyword>
<evidence type="ECO:0000313" key="8">
    <source>
        <dbReference type="EMBL" id="RCW16254.1"/>
    </source>
</evidence>
<feature type="region of interest" description="Disordered" evidence="5">
    <location>
        <begin position="1"/>
        <end position="20"/>
    </location>
</feature>
<evidence type="ECO:0000256" key="3">
    <source>
        <dbReference type="ARBA" id="ARBA00022729"/>
    </source>
</evidence>
<dbReference type="EMBL" id="NETH01000060">
    <property type="protein sequence ID" value="RCW16254.1"/>
    <property type="molecule type" value="Genomic_DNA"/>
</dbReference>
<evidence type="ECO:0000259" key="7">
    <source>
        <dbReference type="PROSITE" id="PS50847"/>
    </source>
</evidence>
<comment type="caution">
    <text evidence="8">The sequence shown here is derived from an EMBL/GenBank/DDBJ whole genome shotgun (WGS) entry which is preliminary data.</text>
</comment>
<evidence type="ECO:0000256" key="6">
    <source>
        <dbReference type="SAM" id="Phobius"/>
    </source>
</evidence>
<dbReference type="PROSITE" id="PS50847">
    <property type="entry name" value="GRAM_POS_ANCHORING"/>
    <property type="match status" value="1"/>
</dbReference>
<keyword evidence="4" id="KW-0572">Peptidoglycan-anchor</keyword>
<reference evidence="8 9" key="1">
    <citation type="journal article" date="2018" name="Sci. Rep.">
        <title>Network-guided genomic and metagenomic analysis of the faecal microbiota of the critically endangered kakapo.</title>
        <authorList>
            <person name="Waite D.W."/>
            <person name="Dsouza M."/>
            <person name="Sekiguchi Y."/>
            <person name="Hugenholtz P."/>
            <person name="Taylor M.W."/>
        </authorList>
    </citation>
    <scope>NUCLEOTIDE SEQUENCE [LARGE SCALE GENOMIC DNA]</scope>
    <source>
        <strain evidence="8 9">BI02</strain>
    </source>
</reference>
<accession>A0A368UCM4</accession>
<evidence type="ECO:0000256" key="1">
    <source>
        <dbReference type="ARBA" id="ARBA00022512"/>
    </source>
</evidence>
<proteinExistence type="predicted"/>
<dbReference type="NCBIfam" id="TIGR01167">
    <property type="entry name" value="LPXTG_anchor"/>
    <property type="match status" value="1"/>
</dbReference>
<evidence type="ECO:0000313" key="9">
    <source>
        <dbReference type="Proteomes" id="UP000253215"/>
    </source>
</evidence>
<organism evidence="8 9">
    <name type="scientific">Streptococcus gallolyticus</name>
    <dbReference type="NCBI Taxonomy" id="315405"/>
    <lineage>
        <taxon>Bacteria</taxon>
        <taxon>Bacillati</taxon>
        <taxon>Bacillota</taxon>
        <taxon>Bacilli</taxon>
        <taxon>Lactobacillales</taxon>
        <taxon>Streptococcaceae</taxon>
        <taxon>Streptococcus</taxon>
    </lineage>
</organism>
<sequence length="47" mass="4986">AEAAQKAESTLPQTGDDSNSTLAMLGALVTSLGLLALLKRRREEDNE</sequence>
<evidence type="ECO:0000256" key="4">
    <source>
        <dbReference type="ARBA" id="ARBA00023088"/>
    </source>
</evidence>
<keyword evidence="6" id="KW-0472">Membrane</keyword>
<keyword evidence="1" id="KW-0134">Cell wall</keyword>
<name>A0A368UCM4_9STRE</name>
<feature type="compositionally biased region" description="Polar residues" evidence="5">
    <location>
        <begin position="7"/>
        <end position="20"/>
    </location>
</feature>
<gene>
    <name evidence="8" type="ORF">CAC02_09560</name>
</gene>
<dbReference type="AlphaFoldDB" id="A0A368UCM4"/>